<dbReference type="SUPFAM" id="SSF50494">
    <property type="entry name" value="Trypsin-like serine proteases"/>
    <property type="match status" value="1"/>
</dbReference>
<dbReference type="Gene3D" id="2.40.10.10">
    <property type="entry name" value="Trypsin-like serine proteases"/>
    <property type="match status" value="1"/>
</dbReference>
<keyword evidence="2" id="KW-0964">Secreted</keyword>
<dbReference type="Pfam" id="PF00089">
    <property type="entry name" value="Trypsin"/>
    <property type="match status" value="1"/>
</dbReference>
<dbReference type="EMBL" id="VZZK01000068">
    <property type="protein sequence ID" value="KAB1070130.1"/>
    <property type="molecule type" value="Genomic_DNA"/>
</dbReference>
<dbReference type="InterPro" id="IPR001314">
    <property type="entry name" value="Peptidase_S1A"/>
</dbReference>
<name>A0A6L3SVI9_9HYPH</name>
<dbReference type="GO" id="GO:0004252">
    <property type="term" value="F:serine-type endopeptidase activity"/>
    <property type="evidence" value="ECO:0007669"/>
    <property type="project" value="InterPro"/>
</dbReference>
<dbReference type="PROSITE" id="PS00135">
    <property type="entry name" value="TRYPSIN_SER"/>
    <property type="match status" value="1"/>
</dbReference>
<evidence type="ECO:0000256" key="6">
    <source>
        <dbReference type="RuleBase" id="RU363034"/>
    </source>
</evidence>
<keyword evidence="10" id="KW-1185">Reference proteome</keyword>
<dbReference type="SMART" id="SM00020">
    <property type="entry name" value="Tryp_SPc"/>
    <property type="match status" value="1"/>
</dbReference>
<dbReference type="InterPro" id="IPR043504">
    <property type="entry name" value="Peptidase_S1_PA_chymotrypsin"/>
</dbReference>
<dbReference type="GO" id="GO:0006508">
    <property type="term" value="P:proteolysis"/>
    <property type="evidence" value="ECO:0007669"/>
    <property type="project" value="UniProtKB-KW"/>
</dbReference>
<evidence type="ECO:0000313" key="9">
    <source>
        <dbReference type="EMBL" id="KAB1070130.1"/>
    </source>
</evidence>
<evidence type="ECO:0000259" key="8">
    <source>
        <dbReference type="PROSITE" id="PS50240"/>
    </source>
</evidence>
<dbReference type="PANTHER" id="PTHR24252">
    <property type="entry name" value="ACROSIN-RELATED"/>
    <property type="match status" value="1"/>
</dbReference>
<organism evidence="9 10">
    <name type="scientific">Methylobacterium soli</name>
    <dbReference type="NCBI Taxonomy" id="553447"/>
    <lineage>
        <taxon>Bacteria</taxon>
        <taxon>Pseudomonadati</taxon>
        <taxon>Pseudomonadota</taxon>
        <taxon>Alphaproteobacteria</taxon>
        <taxon>Hyphomicrobiales</taxon>
        <taxon>Methylobacteriaceae</taxon>
        <taxon>Methylobacterium</taxon>
    </lineage>
</organism>
<protein>
    <submittedName>
        <fullName evidence="9">Serine protease</fullName>
    </submittedName>
</protein>
<evidence type="ECO:0000313" key="10">
    <source>
        <dbReference type="Proteomes" id="UP000474159"/>
    </source>
</evidence>
<keyword evidence="6" id="KW-0720">Serine protease</keyword>
<keyword evidence="6" id="KW-0378">Hydrolase</keyword>
<feature type="signal peptide" evidence="7">
    <location>
        <begin position="1"/>
        <end position="26"/>
    </location>
</feature>
<dbReference type="InterPro" id="IPR001254">
    <property type="entry name" value="Trypsin_dom"/>
</dbReference>
<dbReference type="InterPro" id="IPR009003">
    <property type="entry name" value="Peptidase_S1_PA"/>
</dbReference>
<dbReference type="InterPro" id="IPR033116">
    <property type="entry name" value="TRYPSIN_SER"/>
</dbReference>
<evidence type="ECO:0000256" key="2">
    <source>
        <dbReference type="ARBA" id="ARBA00022525"/>
    </source>
</evidence>
<evidence type="ECO:0000256" key="5">
    <source>
        <dbReference type="ARBA" id="ARBA00023180"/>
    </source>
</evidence>
<comment type="caution">
    <text evidence="9">The sequence shown here is derived from an EMBL/GenBank/DDBJ whole genome shotgun (WGS) entry which is preliminary data.</text>
</comment>
<dbReference type="FunFam" id="2.40.10.10:FF:000054">
    <property type="entry name" value="Complement C1r subcomponent"/>
    <property type="match status" value="1"/>
</dbReference>
<dbReference type="GO" id="GO:0005576">
    <property type="term" value="C:extracellular region"/>
    <property type="evidence" value="ECO:0007669"/>
    <property type="project" value="UniProtKB-SubCell"/>
</dbReference>
<feature type="domain" description="Peptidase S1" evidence="8">
    <location>
        <begin position="37"/>
        <end position="312"/>
    </location>
</feature>
<evidence type="ECO:0000256" key="3">
    <source>
        <dbReference type="ARBA" id="ARBA00022729"/>
    </source>
</evidence>
<sequence>MVPLGGLLVLSIAAILFSGSRASAQARSETARNSPRIINGVAVFPGQGPWAVSLRRPSAPGDSTRIHFCGGSFVGPRYDDALQIVAGWSSSEVRPQWVLTAAHCVVKDGETIKASELRVLGGTRDLSDATKGEEQAVERIIVHESFNNLTLENDIALLKLSEPAKDIARTLRNTVRLPSIGDINWVGKPYLAVRAQGWGRTAGGYQSPTLQEVVIPLVERSICRSVFEPNGEKIPEGAICGGFVSGDFDSCQGDSGGPLVYRSQSSSARSGFSVDPVLIGVISWGIGCGFADLYGVYTSSLFYRKWAETAVQNYYLGK</sequence>
<evidence type="ECO:0000256" key="7">
    <source>
        <dbReference type="SAM" id="SignalP"/>
    </source>
</evidence>
<keyword evidence="4" id="KW-1015">Disulfide bond</keyword>
<dbReference type="Proteomes" id="UP000474159">
    <property type="component" value="Unassembled WGS sequence"/>
</dbReference>
<evidence type="ECO:0000256" key="4">
    <source>
        <dbReference type="ARBA" id="ARBA00023157"/>
    </source>
</evidence>
<accession>A0A6L3SVI9</accession>
<keyword evidence="6 9" id="KW-0645">Protease</keyword>
<dbReference type="InterPro" id="IPR018114">
    <property type="entry name" value="TRYPSIN_HIS"/>
</dbReference>
<keyword evidence="3 7" id="KW-0732">Signal</keyword>
<reference evidence="9 10" key="1">
    <citation type="submission" date="2019-09" db="EMBL/GenBank/DDBJ databases">
        <title>YIM 48816 draft genome.</title>
        <authorList>
            <person name="Jiang L."/>
        </authorList>
    </citation>
    <scope>NUCLEOTIDE SEQUENCE [LARGE SCALE GENOMIC DNA]</scope>
    <source>
        <strain evidence="9 10">YIM 48816</strain>
    </source>
</reference>
<dbReference type="FunFam" id="2.40.10.10:FF:000068">
    <property type="entry name" value="transmembrane protease serine 2"/>
    <property type="match status" value="1"/>
</dbReference>
<keyword evidence="5" id="KW-0325">Glycoprotein</keyword>
<evidence type="ECO:0000256" key="1">
    <source>
        <dbReference type="ARBA" id="ARBA00004613"/>
    </source>
</evidence>
<dbReference type="PRINTS" id="PR00722">
    <property type="entry name" value="CHYMOTRYPSIN"/>
</dbReference>
<gene>
    <name evidence="9" type="ORF">F6X53_30445</name>
</gene>
<comment type="subcellular location">
    <subcellularLocation>
        <location evidence="1">Secreted</location>
    </subcellularLocation>
</comment>
<dbReference type="PROSITE" id="PS50240">
    <property type="entry name" value="TRYPSIN_DOM"/>
    <property type="match status" value="1"/>
</dbReference>
<proteinExistence type="predicted"/>
<dbReference type="CDD" id="cd00190">
    <property type="entry name" value="Tryp_SPc"/>
    <property type="match status" value="1"/>
</dbReference>
<dbReference type="PROSITE" id="PS00134">
    <property type="entry name" value="TRYPSIN_HIS"/>
    <property type="match status" value="1"/>
</dbReference>
<feature type="chain" id="PRO_5027061411" evidence="7">
    <location>
        <begin position="27"/>
        <end position="318"/>
    </location>
</feature>
<dbReference type="OrthoDB" id="267336at2"/>
<dbReference type="PANTHER" id="PTHR24252:SF7">
    <property type="entry name" value="HYALIN"/>
    <property type="match status" value="1"/>
</dbReference>
<dbReference type="AlphaFoldDB" id="A0A6L3SVI9"/>